<evidence type="ECO:0000313" key="4">
    <source>
        <dbReference type="Proteomes" id="UP001152797"/>
    </source>
</evidence>
<reference evidence="2" key="1">
    <citation type="submission" date="2022-10" db="EMBL/GenBank/DDBJ databases">
        <authorList>
            <person name="Chen Y."/>
            <person name="Dougan E. K."/>
            <person name="Chan C."/>
            <person name="Rhodes N."/>
            <person name="Thang M."/>
        </authorList>
    </citation>
    <scope>NUCLEOTIDE SEQUENCE</scope>
</reference>
<dbReference type="EMBL" id="CAMXCT030004255">
    <property type="protein sequence ID" value="CAL4795653.1"/>
    <property type="molecule type" value="Genomic_DNA"/>
</dbReference>
<feature type="compositionally biased region" description="Basic and acidic residues" evidence="1">
    <location>
        <begin position="172"/>
        <end position="181"/>
    </location>
</feature>
<accession>A0A9P1DEU9</accession>
<dbReference type="AlphaFoldDB" id="A0A9P1DEU9"/>
<evidence type="ECO:0000313" key="2">
    <source>
        <dbReference type="EMBL" id="CAI4008341.1"/>
    </source>
</evidence>
<dbReference type="EMBL" id="CAMXCT010004255">
    <property type="protein sequence ID" value="CAI4008341.1"/>
    <property type="molecule type" value="Genomic_DNA"/>
</dbReference>
<name>A0A9P1DEU9_9DINO</name>
<organism evidence="2">
    <name type="scientific">Cladocopium goreaui</name>
    <dbReference type="NCBI Taxonomy" id="2562237"/>
    <lineage>
        <taxon>Eukaryota</taxon>
        <taxon>Sar</taxon>
        <taxon>Alveolata</taxon>
        <taxon>Dinophyceae</taxon>
        <taxon>Suessiales</taxon>
        <taxon>Symbiodiniaceae</taxon>
        <taxon>Cladocopium</taxon>
    </lineage>
</organism>
<comment type="caution">
    <text evidence="2">The sequence shown here is derived from an EMBL/GenBank/DDBJ whole genome shotgun (WGS) entry which is preliminary data.</text>
</comment>
<sequence length="420" mass="44262">MGSVTDVQEGTLENVDAPMGTPVPAAVVSSPHGGEDTESTKEVGEEAGQPPKREFTESSVPEVDSVPTKKLKEDLSERIPALLVKVEEGFSLTGEARQSVKQHLELHRQVAMDLQNLASEYHQDRTSSKYSLAQIQSLIEKMSMHTSLKQVAALPEGVPAAPSVETGNLEVEAKESADAGERNFPVETEEGKRTEINAEGENEPPNKRPTVELEDEIRELLSKVTEGFSLTKSALEKVQQHLDLSKATSSDLSQLAAEFHHETVSAKYSLSQIQALLTAMQNLDWQLTGSKSESHTTVKSILNKLLNQNTNAAGHLKAIRDDLKGGLEAILKALTEGFGDLSTAFAAAGIAGMGPGPGAAAPSVPQYGQPDCGSTGSASGFPPAPVPPMTAAGKAHAPPTAAVIPAIHQVIIADGATVAV</sequence>
<proteinExistence type="predicted"/>
<feature type="region of interest" description="Disordered" evidence="1">
    <location>
        <begin position="172"/>
        <end position="211"/>
    </location>
</feature>
<feature type="compositionally biased region" description="Basic and acidic residues" evidence="1">
    <location>
        <begin position="33"/>
        <end position="44"/>
    </location>
</feature>
<keyword evidence="4" id="KW-1185">Reference proteome</keyword>
<evidence type="ECO:0000256" key="1">
    <source>
        <dbReference type="SAM" id="MobiDB-lite"/>
    </source>
</evidence>
<dbReference type="EMBL" id="CAMXCT020004255">
    <property type="protein sequence ID" value="CAL1161716.1"/>
    <property type="molecule type" value="Genomic_DNA"/>
</dbReference>
<dbReference type="Proteomes" id="UP001152797">
    <property type="component" value="Unassembled WGS sequence"/>
</dbReference>
<evidence type="ECO:0000313" key="3">
    <source>
        <dbReference type="EMBL" id="CAL1161716.1"/>
    </source>
</evidence>
<reference evidence="3" key="2">
    <citation type="submission" date="2024-04" db="EMBL/GenBank/DDBJ databases">
        <authorList>
            <person name="Chen Y."/>
            <person name="Shah S."/>
            <person name="Dougan E. K."/>
            <person name="Thang M."/>
            <person name="Chan C."/>
        </authorList>
    </citation>
    <scope>NUCLEOTIDE SEQUENCE [LARGE SCALE GENOMIC DNA]</scope>
</reference>
<feature type="region of interest" description="Disordered" evidence="1">
    <location>
        <begin position="358"/>
        <end position="395"/>
    </location>
</feature>
<gene>
    <name evidence="2" type="ORF">C1SCF055_LOCUS33792</name>
</gene>
<protein>
    <submittedName>
        <fullName evidence="2">Uncharacterized protein</fullName>
    </submittedName>
</protein>
<feature type="region of interest" description="Disordered" evidence="1">
    <location>
        <begin position="1"/>
        <end position="71"/>
    </location>
</feature>